<name>A0A2T2ZYV5_9PEZI</name>
<dbReference type="AlphaFoldDB" id="A0A2T2ZYV5"/>
<sequence length="199" mass="21545">MVVRQMVMVIVVVVEGGGGGGGGRFHASPLDDLARRPIPLVSEWPARADLRNEDPCPVCLLDGPDPDACSGPGSGSGPSPILPQPRFLCFGLGLSQVPISSTRSSHHLLPVESDSPVFAFIVVLARLLAGLFGCLYCLDWIHSWWLGYRGTKVYGLVLDCAPRGARLTEEREKKGTIIDRCTMRVCGWVCNSKHEHLSI</sequence>
<dbReference type="EMBL" id="KZ678555">
    <property type="protein sequence ID" value="PSR79773.1"/>
    <property type="molecule type" value="Genomic_DNA"/>
</dbReference>
<dbReference type="InParanoid" id="A0A2T2ZYV5"/>
<keyword evidence="2" id="KW-1185">Reference proteome</keyword>
<proteinExistence type="predicted"/>
<accession>A0A2T2ZYV5</accession>
<evidence type="ECO:0000313" key="1">
    <source>
        <dbReference type="EMBL" id="PSR79773.1"/>
    </source>
</evidence>
<dbReference type="Proteomes" id="UP000241462">
    <property type="component" value="Unassembled WGS sequence"/>
</dbReference>
<reference evidence="1 2" key="1">
    <citation type="journal article" date="2018" name="Mycol. Prog.">
        <title>Coniella lustricola, a new species from submerged detritus.</title>
        <authorList>
            <person name="Raudabaugh D.B."/>
            <person name="Iturriaga T."/>
            <person name="Carver A."/>
            <person name="Mondo S."/>
            <person name="Pangilinan J."/>
            <person name="Lipzen A."/>
            <person name="He G."/>
            <person name="Amirebrahimi M."/>
            <person name="Grigoriev I.V."/>
            <person name="Miller A.N."/>
        </authorList>
    </citation>
    <scope>NUCLEOTIDE SEQUENCE [LARGE SCALE GENOMIC DNA]</scope>
    <source>
        <strain evidence="1 2">B22-T-1</strain>
    </source>
</reference>
<gene>
    <name evidence="1" type="ORF">BD289DRAFT_86814</name>
</gene>
<protein>
    <submittedName>
        <fullName evidence="1">Uncharacterized protein</fullName>
    </submittedName>
</protein>
<evidence type="ECO:0000313" key="2">
    <source>
        <dbReference type="Proteomes" id="UP000241462"/>
    </source>
</evidence>
<organism evidence="1 2">
    <name type="scientific">Coniella lustricola</name>
    <dbReference type="NCBI Taxonomy" id="2025994"/>
    <lineage>
        <taxon>Eukaryota</taxon>
        <taxon>Fungi</taxon>
        <taxon>Dikarya</taxon>
        <taxon>Ascomycota</taxon>
        <taxon>Pezizomycotina</taxon>
        <taxon>Sordariomycetes</taxon>
        <taxon>Sordariomycetidae</taxon>
        <taxon>Diaporthales</taxon>
        <taxon>Schizoparmaceae</taxon>
        <taxon>Coniella</taxon>
    </lineage>
</organism>